<name>A0A7J5XG57_DISMA</name>
<feature type="non-terminal residue" evidence="2">
    <location>
        <position position="235"/>
    </location>
</feature>
<gene>
    <name evidence="2" type="ORF">F7725_028614</name>
</gene>
<dbReference type="Proteomes" id="UP000518266">
    <property type="component" value="Unassembled WGS sequence"/>
</dbReference>
<proteinExistence type="predicted"/>
<keyword evidence="3" id="KW-1185">Reference proteome</keyword>
<evidence type="ECO:0000313" key="3">
    <source>
        <dbReference type="Proteomes" id="UP000518266"/>
    </source>
</evidence>
<reference evidence="2 3" key="1">
    <citation type="submission" date="2020-03" db="EMBL/GenBank/DDBJ databases">
        <title>Dissostichus mawsoni Genome sequencing and assembly.</title>
        <authorList>
            <person name="Park H."/>
        </authorList>
    </citation>
    <scope>NUCLEOTIDE SEQUENCE [LARGE SCALE GENOMIC DNA]</scope>
    <source>
        <strain evidence="2">DM0001</strain>
        <tissue evidence="2">Muscle</tissue>
    </source>
</reference>
<dbReference type="EMBL" id="JAAKFY010000024">
    <property type="protein sequence ID" value="KAF3836056.1"/>
    <property type="molecule type" value="Genomic_DNA"/>
</dbReference>
<feature type="compositionally biased region" description="Basic and acidic residues" evidence="1">
    <location>
        <begin position="57"/>
        <end position="93"/>
    </location>
</feature>
<feature type="region of interest" description="Disordered" evidence="1">
    <location>
        <begin position="53"/>
        <end position="93"/>
    </location>
</feature>
<protein>
    <submittedName>
        <fullName evidence="2">Uncharacterized protein</fullName>
    </submittedName>
</protein>
<organism evidence="2 3">
    <name type="scientific">Dissostichus mawsoni</name>
    <name type="common">Antarctic cod</name>
    <dbReference type="NCBI Taxonomy" id="36200"/>
    <lineage>
        <taxon>Eukaryota</taxon>
        <taxon>Metazoa</taxon>
        <taxon>Chordata</taxon>
        <taxon>Craniata</taxon>
        <taxon>Vertebrata</taxon>
        <taxon>Euteleostomi</taxon>
        <taxon>Actinopterygii</taxon>
        <taxon>Neopterygii</taxon>
        <taxon>Teleostei</taxon>
        <taxon>Neoteleostei</taxon>
        <taxon>Acanthomorphata</taxon>
        <taxon>Eupercaria</taxon>
        <taxon>Perciformes</taxon>
        <taxon>Notothenioidei</taxon>
        <taxon>Nototheniidae</taxon>
        <taxon>Dissostichus</taxon>
    </lineage>
</organism>
<comment type="caution">
    <text evidence="2">The sequence shown here is derived from an EMBL/GenBank/DDBJ whole genome shotgun (WGS) entry which is preliminary data.</text>
</comment>
<feature type="non-terminal residue" evidence="2">
    <location>
        <position position="1"/>
    </location>
</feature>
<dbReference type="AlphaFoldDB" id="A0A7J5XG57"/>
<evidence type="ECO:0000256" key="1">
    <source>
        <dbReference type="SAM" id="MobiDB-lite"/>
    </source>
</evidence>
<sequence>LCVWGHGCRVGLHRGDPGTNRERDERQQGVCECVCTHACEEVGRSGGVVVKGVSEMEELKRQKDSGDGDRQTDRRRGKERRRDDQKDCSHNDEASDWKDAVSIQFALINSWVVPCFDTGSPQFRTLGHAGFTEGTTPAVIPAFPEKCGVSQGACGQCEGPCVGPLCQTQAIPGHNTPQPICVITHFPDNGRAGPHLLTAPRLSQGVGLERRLGPPPHRSAAETRLGPNRINSNQH</sequence>
<evidence type="ECO:0000313" key="2">
    <source>
        <dbReference type="EMBL" id="KAF3836056.1"/>
    </source>
</evidence>
<accession>A0A7J5XG57</accession>
<feature type="region of interest" description="Disordered" evidence="1">
    <location>
        <begin position="202"/>
        <end position="235"/>
    </location>
</feature>